<accession>A0AAE0WCU4</accession>
<evidence type="ECO:0000313" key="2">
    <source>
        <dbReference type="EMBL" id="KAK3610603.1"/>
    </source>
</evidence>
<evidence type="ECO:0000256" key="1">
    <source>
        <dbReference type="SAM" id="MobiDB-lite"/>
    </source>
</evidence>
<dbReference type="EMBL" id="JAEAOA010000587">
    <property type="protein sequence ID" value="KAK3610603.1"/>
    <property type="molecule type" value="Genomic_DNA"/>
</dbReference>
<dbReference type="Proteomes" id="UP001195483">
    <property type="component" value="Unassembled WGS sequence"/>
</dbReference>
<name>A0AAE0WCU4_9BIVA</name>
<proteinExistence type="predicted"/>
<feature type="region of interest" description="Disordered" evidence="1">
    <location>
        <begin position="28"/>
        <end position="61"/>
    </location>
</feature>
<evidence type="ECO:0000313" key="3">
    <source>
        <dbReference type="Proteomes" id="UP001195483"/>
    </source>
</evidence>
<reference evidence="2" key="3">
    <citation type="submission" date="2023-05" db="EMBL/GenBank/DDBJ databases">
        <authorList>
            <person name="Smith C.H."/>
        </authorList>
    </citation>
    <scope>NUCLEOTIDE SEQUENCE</scope>
    <source>
        <strain evidence="2">CHS0354</strain>
        <tissue evidence="2">Mantle</tissue>
    </source>
</reference>
<protein>
    <submittedName>
        <fullName evidence="2">Uncharacterized protein</fullName>
    </submittedName>
</protein>
<keyword evidence="3" id="KW-1185">Reference proteome</keyword>
<organism evidence="2 3">
    <name type="scientific">Potamilus streckersoni</name>
    <dbReference type="NCBI Taxonomy" id="2493646"/>
    <lineage>
        <taxon>Eukaryota</taxon>
        <taxon>Metazoa</taxon>
        <taxon>Spiralia</taxon>
        <taxon>Lophotrochozoa</taxon>
        <taxon>Mollusca</taxon>
        <taxon>Bivalvia</taxon>
        <taxon>Autobranchia</taxon>
        <taxon>Heteroconchia</taxon>
        <taxon>Palaeoheterodonta</taxon>
        <taxon>Unionida</taxon>
        <taxon>Unionoidea</taxon>
        <taxon>Unionidae</taxon>
        <taxon>Ambleminae</taxon>
        <taxon>Lampsilini</taxon>
        <taxon>Potamilus</taxon>
    </lineage>
</organism>
<comment type="caution">
    <text evidence="2">The sequence shown here is derived from an EMBL/GenBank/DDBJ whole genome shotgun (WGS) entry which is preliminary data.</text>
</comment>
<sequence length="61" mass="7376">MSQVDIKYFRATEIRVFPRGRLHLDEEVERGKRCNRHSSRTRNQYSDSKSGHRNVNVSEWR</sequence>
<feature type="compositionally biased region" description="Polar residues" evidence="1">
    <location>
        <begin position="41"/>
        <end position="61"/>
    </location>
</feature>
<gene>
    <name evidence="2" type="ORF">CHS0354_009059</name>
</gene>
<reference evidence="2" key="2">
    <citation type="journal article" date="2021" name="Genome Biol. Evol.">
        <title>Developing a high-quality reference genome for a parasitic bivalve with doubly uniparental inheritance (Bivalvia: Unionida).</title>
        <authorList>
            <person name="Smith C.H."/>
        </authorList>
    </citation>
    <scope>NUCLEOTIDE SEQUENCE</scope>
    <source>
        <strain evidence="2">CHS0354</strain>
        <tissue evidence="2">Mantle</tissue>
    </source>
</reference>
<dbReference type="AlphaFoldDB" id="A0AAE0WCU4"/>
<reference evidence="2" key="1">
    <citation type="journal article" date="2021" name="Genome Biol. Evol.">
        <title>A High-Quality Reference Genome for a Parasitic Bivalve with Doubly Uniparental Inheritance (Bivalvia: Unionida).</title>
        <authorList>
            <person name="Smith C.H."/>
        </authorList>
    </citation>
    <scope>NUCLEOTIDE SEQUENCE</scope>
    <source>
        <strain evidence="2">CHS0354</strain>
    </source>
</reference>